<dbReference type="Pfam" id="PF00528">
    <property type="entry name" value="BPD_transp_1"/>
    <property type="match status" value="1"/>
</dbReference>
<organism evidence="9 10">
    <name type="scientific">Hymenobacter metallicola</name>
    <dbReference type="NCBI Taxonomy" id="2563114"/>
    <lineage>
        <taxon>Bacteria</taxon>
        <taxon>Pseudomonadati</taxon>
        <taxon>Bacteroidota</taxon>
        <taxon>Cytophagia</taxon>
        <taxon>Cytophagales</taxon>
        <taxon>Hymenobacteraceae</taxon>
        <taxon>Hymenobacter</taxon>
    </lineage>
</organism>
<reference evidence="9 10" key="1">
    <citation type="submission" date="2019-04" db="EMBL/GenBank/DDBJ databases">
        <authorList>
            <person name="Feng G."/>
            <person name="Zhang J."/>
            <person name="Zhu H."/>
        </authorList>
    </citation>
    <scope>NUCLEOTIDE SEQUENCE [LARGE SCALE GENOMIC DNA]</scope>
    <source>
        <strain evidence="9 10">9PBR-1</strain>
    </source>
</reference>
<dbReference type="CDD" id="cd06261">
    <property type="entry name" value="TM_PBP2"/>
    <property type="match status" value="1"/>
</dbReference>
<feature type="transmembrane region" description="Helical" evidence="7">
    <location>
        <begin position="297"/>
        <end position="315"/>
    </location>
</feature>
<keyword evidence="5 7" id="KW-1133">Transmembrane helix</keyword>
<evidence type="ECO:0000259" key="8">
    <source>
        <dbReference type="PROSITE" id="PS50928"/>
    </source>
</evidence>
<protein>
    <submittedName>
        <fullName evidence="9">ABC transporter permease</fullName>
    </submittedName>
</protein>
<dbReference type="AlphaFoldDB" id="A0A4Z0QAB4"/>
<dbReference type="PROSITE" id="PS50928">
    <property type="entry name" value="ABC_TM1"/>
    <property type="match status" value="1"/>
</dbReference>
<evidence type="ECO:0000256" key="3">
    <source>
        <dbReference type="ARBA" id="ARBA00022475"/>
    </source>
</evidence>
<comment type="similarity">
    <text evidence="7">Belongs to the binding-protein-dependent transport system permease family.</text>
</comment>
<dbReference type="SUPFAM" id="SSF161098">
    <property type="entry name" value="MetI-like"/>
    <property type="match status" value="1"/>
</dbReference>
<comment type="subcellular location">
    <subcellularLocation>
        <location evidence="1 7">Cell membrane</location>
        <topology evidence="1 7">Multi-pass membrane protein</topology>
    </subcellularLocation>
</comment>
<feature type="transmembrane region" description="Helical" evidence="7">
    <location>
        <begin position="166"/>
        <end position="189"/>
    </location>
</feature>
<dbReference type="Gene3D" id="1.10.3720.10">
    <property type="entry name" value="MetI-like"/>
    <property type="match status" value="1"/>
</dbReference>
<keyword evidence="4 7" id="KW-0812">Transmembrane</keyword>
<evidence type="ECO:0000256" key="7">
    <source>
        <dbReference type="RuleBase" id="RU363032"/>
    </source>
</evidence>
<feature type="transmembrane region" description="Helical" evidence="7">
    <location>
        <begin position="195"/>
        <end position="213"/>
    </location>
</feature>
<dbReference type="GO" id="GO:0055085">
    <property type="term" value="P:transmembrane transport"/>
    <property type="evidence" value="ECO:0007669"/>
    <property type="project" value="InterPro"/>
</dbReference>
<dbReference type="EMBL" id="SRMB01000002">
    <property type="protein sequence ID" value="TGE27007.1"/>
    <property type="molecule type" value="Genomic_DNA"/>
</dbReference>
<gene>
    <name evidence="9" type="ORF">E5K02_11415</name>
</gene>
<feature type="transmembrane region" description="Helical" evidence="7">
    <location>
        <begin position="81"/>
        <end position="101"/>
    </location>
</feature>
<dbReference type="PANTHER" id="PTHR43386">
    <property type="entry name" value="OLIGOPEPTIDE TRANSPORT SYSTEM PERMEASE PROTEIN APPC"/>
    <property type="match status" value="1"/>
</dbReference>
<evidence type="ECO:0000256" key="1">
    <source>
        <dbReference type="ARBA" id="ARBA00004651"/>
    </source>
</evidence>
<keyword evidence="2 7" id="KW-0813">Transport</keyword>
<keyword evidence="3" id="KW-1003">Cell membrane</keyword>
<dbReference type="GO" id="GO:0005886">
    <property type="term" value="C:plasma membrane"/>
    <property type="evidence" value="ECO:0007669"/>
    <property type="project" value="UniProtKB-SubCell"/>
</dbReference>
<dbReference type="PANTHER" id="PTHR43386:SF1">
    <property type="entry name" value="D,D-DIPEPTIDE TRANSPORT SYSTEM PERMEASE PROTEIN DDPC-RELATED"/>
    <property type="match status" value="1"/>
</dbReference>
<accession>A0A4Z0QAB4</accession>
<dbReference type="InterPro" id="IPR035906">
    <property type="entry name" value="MetI-like_sf"/>
</dbReference>
<evidence type="ECO:0000256" key="2">
    <source>
        <dbReference type="ARBA" id="ARBA00022448"/>
    </source>
</evidence>
<proteinExistence type="inferred from homology"/>
<keyword evidence="6 7" id="KW-0472">Membrane</keyword>
<sequence length="325" mass="35233">MRRPETRRLWQRWLAILWLMALVAAGTSATMLPLPAPDAPDLRAITQPPLTPSHWLGTDLAGRDILAGLIFGARTTLLTSVPAALSAALLGTFLGSMAGYWGNSRLRVPAVVTGWLVILGAGASCISLPTPELVWWLGLAVLGGLALWLATRNKYAATWPVPVDKLVLLLIAFLTAIPRLILVLALAAVQEPSQLALLIVLTLTYWPVTAQIARATMQRIRHLSYIEAAYTLGLPNWRIIIGHALPSIWNSIKVTLPLGVAALIGIETTLSFLGVGLPPQTASWGRILATARLDPTAWWLIVFPSTCIVFTMLALRQITFSSQQE</sequence>
<feature type="domain" description="ABC transmembrane type-1" evidence="8">
    <location>
        <begin position="73"/>
        <end position="319"/>
    </location>
</feature>
<dbReference type="InterPro" id="IPR000515">
    <property type="entry name" value="MetI-like"/>
</dbReference>
<keyword evidence="10" id="KW-1185">Reference proteome</keyword>
<evidence type="ECO:0000313" key="9">
    <source>
        <dbReference type="EMBL" id="TGE27007.1"/>
    </source>
</evidence>
<feature type="transmembrane region" description="Helical" evidence="7">
    <location>
        <begin position="254"/>
        <end position="277"/>
    </location>
</feature>
<dbReference type="Proteomes" id="UP000298471">
    <property type="component" value="Unassembled WGS sequence"/>
</dbReference>
<feature type="transmembrane region" description="Helical" evidence="7">
    <location>
        <begin position="108"/>
        <end position="127"/>
    </location>
</feature>
<dbReference type="InterPro" id="IPR050366">
    <property type="entry name" value="BP-dependent_transpt_permease"/>
</dbReference>
<name>A0A4Z0QAB4_9BACT</name>
<dbReference type="OrthoDB" id="9783218at2"/>
<feature type="transmembrane region" description="Helical" evidence="7">
    <location>
        <begin position="133"/>
        <end position="150"/>
    </location>
</feature>
<evidence type="ECO:0000313" key="10">
    <source>
        <dbReference type="Proteomes" id="UP000298471"/>
    </source>
</evidence>
<comment type="caution">
    <text evidence="9">The sequence shown here is derived from an EMBL/GenBank/DDBJ whole genome shotgun (WGS) entry which is preliminary data.</text>
</comment>
<evidence type="ECO:0000256" key="5">
    <source>
        <dbReference type="ARBA" id="ARBA00022989"/>
    </source>
</evidence>
<evidence type="ECO:0000256" key="4">
    <source>
        <dbReference type="ARBA" id="ARBA00022692"/>
    </source>
</evidence>
<evidence type="ECO:0000256" key="6">
    <source>
        <dbReference type="ARBA" id="ARBA00023136"/>
    </source>
</evidence>